<organism evidence="2 3">
    <name type="scientific">Actinoplanes flavus</name>
    <dbReference type="NCBI Taxonomy" id="2820290"/>
    <lineage>
        <taxon>Bacteria</taxon>
        <taxon>Bacillati</taxon>
        <taxon>Actinomycetota</taxon>
        <taxon>Actinomycetes</taxon>
        <taxon>Micromonosporales</taxon>
        <taxon>Micromonosporaceae</taxon>
        <taxon>Actinoplanes</taxon>
    </lineage>
</organism>
<gene>
    <name evidence="2" type="ORF">J5X75_27940</name>
</gene>
<dbReference type="Pfam" id="PF01370">
    <property type="entry name" value="Epimerase"/>
    <property type="match status" value="1"/>
</dbReference>
<dbReference type="InterPro" id="IPR001509">
    <property type="entry name" value="Epimerase_deHydtase"/>
</dbReference>
<proteinExistence type="predicted"/>
<name>A0ABS3URU1_9ACTN</name>
<dbReference type="Gene3D" id="3.40.50.720">
    <property type="entry name" value="NAD(P)-binding Rossmann-like Domain"/>
    <property type="match status" value="1"/>
</dbReference>
<evidence type="ECO:0000313" key="3">
    <source>
        <dbReference type="Proteomes" id="UP000679690"/>
    </source>
</evidence>
<keyword evidence="3" id="KW-1185">Reference proteome</keyword>
<protein>
    <submittedName>
        <fullName evidence="2">NAD-dependent epimerase/dehydratase family protein</fullName>
    </submittedName>
</protein>
<evidence type="ECO:0000313" key="2">
    <source>
        <dbReference type="EMBL" id="MBO3741346.1"/>
    </source>
</evidence>
<sequence length="329" mass="36100">MRVLVLGGTHYVGRTIVEEALRRGDEVTILNRGLSGTVAGDVTRLTADRTDPRALRDAIGDREWDAVLDTWMGAPRVTRDTCALLRGRTRHFGFVSSWSVYQRPLPSGADESAEVVAGDPDDESGDFYPVAKRGSEIAVLEAFGERALIARAGPTLGPYDDIGSITWWLRRIGQGGRILVPGSPEYPLRYIDARDLAIWMLGAADRHLGGTFTVAGPLGIHTMGEFLTTMRRVTGSDAELVWVPDDAATAAGLRPYLDVPLWFPASIRDGMFDVDVSAAHRAGLDTRRPLHSTLADTWSWLRSEGEPPWQDTRRWLDPAAVQRALAEVS</sequence>
<evidence type="ECO:0000259" key="1">
    <source>
        <dbReference type="Pfam" id="PF01370"/>
    </source>
</evidence>
<reference evidence="2 3" key="1">
    <citation type="submission" date="2021-03" db="EMBL/GenBank/DDBJ databases">
        <title>Actinoplanes flavus sp. nov., a novel actinomycete isolated from Coconut Palm rhizosphere soil.</title>
        <authorList>
            <person name="Luo X."/>
        </authorList>
    </citation>
    <scope>NUCLEOTIDE SEQUENCE [LARGE SCALE GENOMIC DNA]</scope>
    <source>
        <strain evidence="2 3">NEAU-H7</strain>
    </source>
</reference>
<comment type="caution">
    <text evidence="2">The sequence shown here is derived from an EMBL/GenBank/DDBJ whole genome shotgun (WGS) entry which is preliminary data.</text>
</comment>
<dbReference type="SUPFAM" id="SSF51735">
    <property type="entry name" value="NAD(P)-binding Rossmann-fold domains"/>
    <property type="match status" value="1"/>
</dbReference>
<dbReference type="RefSeq" id="WP_208470487.1">
    <property type="nucleotide sequence ID" value="NZ_JAGFNS010000020.1"/>
</dbReference>
<accession>A0ABS3URU1</accession>
<dbReference type="InterPro" id="IPR036291">
    <property type="entry name" value="NAD(P)-bd_dom_sf"/>
</dbReference>
<feature type="domain" description="NAD-dependent epimerase/dehydratase" evidence="1">
    <location>
        <begin position="3"/>
        <end position="206"/>
    </location>
</feature>
<dbReference type="EMBL" id="JAGFNS010000020">
    <property type="protein sequence ID" value="MBO3741346.1"/>
    <property type="molecule type" value="Genomic_DNA"/>
</dbReference>
<dbReference type="Proteomes" id="UP000679690">
    <property type="component" value="Unassembled WGS sequence"/>
</dbReference>